<evidence type="ECO:0000313" key="3">
    <source>
        <dbReference type="Proteomes" id="UP000219494"/>
    </source>
</evidence>
<reference evidence="2 3" key="1">
    <citation type="submission" date="2017-07" db="EMBL/GenBank/DDBJ databases">
        <authorList>
            <person name="Sun Z.S."/>
            <person name="Albrecht U."/>
            <person name="Echele G."/>
            <person name="Lee C.C."/>
        </authorList>
    </citation>
    <scope>NUCLEOTIDE SEQUENCE [LARGE SCALE GENOMIC DNA]</scope>
    <source>
        <strain evidence="2 3">CGMCC 1.12672</strain>
    </source>
</reference>
<dbReference type="RefSeq" id="WP_179640821.1">
    <property type="nucleotide sequence ID" value="NZ_OBMI01000001.1"/>
</dbReference>
<evidence type="ECO:0000313" key="2">
    <source>
        <dbReference type="EMBL" id="SOB79283.1"/>
    </source>
</evidence>
<dbReference type="AlphaFoldDB" id="A0A285QBL5"/>
<gene>
    <name evidence="2" type="ORF">SAMN06297144_0469</name>
</gene>
<organism evidence="2 3">
    <name type="scientific">Sphingomonas guangdongensis</name>
    <dbReference type="NCBI Taxonomy" id="1141890"/>
    <lineage>
        <taxon>Bacteria</taxon>
        <taxon>Pseudomonadati</taxon>
        <taxon>Pseudomonadota</taxon>
        <taxon>Alphaproteobacteria</taxon>
        <taxon>Sphingomonadales</taxon>
        <taxon>Sphingomonadaceae</taxon>
        <taxon>Sphingomonas</taxon>
    </lineage>
</organism>
<feature type="transmembrane region" description="Helical" evidence="1">
    <location>
        <begin position="35"/>
        <end position="52"/>
    </location>
</feature>
<keyword evidence="1" id="KW-0472">Membrane</keyword>
<dbReference type="EMBL" id="OBMI01000001">
    <property type="protein sequence ID" value="SOB79283.1"/>
    <property type="molecule type" value="Genomic_DNA"/>
</dbReference>
<evidence type="ECO:0000256" key="1">
    <source>
        <dbReference type="SAM" id="Phobius"/>
    </source>
</evidence>
<accession>A0A285QBL5</accession>
<proteinExistence type="predicted"/>
<protein>
    <submittedName>
        <fullName evidence="2">Uncharacterized protein</fullName>
    </submittedName>
</protein>
<feature type="transmembrane region" description="Helical" evidence="1">
    <location>
        <begin position="12"/>
        <end position="29"/>
    </location>
</feature>
<dbReference type="Proteomes" id="UP000219494">
    <property type="component" value="Unassembled WGS sequence"/>
</dbReference>
<keyword evidence="3" id="KW-1185">Reference proteome</keyword>
<name>A0A285QBL5_9SPHN</name>
<sequence>MSPPPSRSPHGAGAPITLALLIGTGVGLAFRQPTIGFLGGLAVAVLIGVLLWRRDA</sequence>
<keyword evidence="1" id="KW-0812">Transmembrane</keyword>
<keyword evidence="1" id="KW-1133">Transmembrane helix</keyword>